<proteinExistence type="predicted"/>
<accession>A0A9W6XKS5</accession>
<feature type="region of interest" description="Disordered" evidence="1">
    <location>
        <begin position="178"/>
        <end position="198"/>
    </location>
</feature>
<evidence type="ECO:0000256" key="1">
    <source>
        <dbReference type="SAM" id="MobiDB-lite"/>
    </source>
</evidence>
<sequence length="351" mass="38941">MPPDGNLNWTEGVDYFVGTFAISVCGAITVADMVLPRRNESSSVCRRQGWLAFAPDPNVAAPLPAPAPPAVAAPPDTSVSAQELTAGVAAERSYYGSAQREPDGPGFRVPDETDDDLLVATQQRPEDRIARNPRVVTLDDFDSDDFIMALRRDRLFDPVDAGDLDVGREDWLLELDSEAEGDEDTILADKDAEDESDEESMAPLIDNELDDPVDFDLKKPELDRLQLEEWEVYDKHQSEDLHVDAAPLYAGPIGPTKAALACADSPLALFFFFLPKELWRRIAEETNTYSLSCVDEIAVVMRTRALDRKKTVPSTSVLTVEEYKHHQAAIGDRAFNIRPVINKSLFRSNYT</sequence>
<protein>
    <submittedName>
        <fullName evidence="3">Unnamed protein product</fullName>
    </submittedName>
</protein>
<keyword evidence="2" id="KW-0472">Membrane</keyword>
<dbReference type="EMBL" id="BSXT01001339">
    <property type="protein sequence ID" value="GMF41492.1"/>
    <property type="molecule type" value="Genomic_DNA"/>
</dbReference>
<keyword evidence="2" id="KW-0812">Transmembrane</keyword>
<dbReference type="Proteomes" id="UP001165121">
    <property type="component" value="Unassembled WGS sequence"/>
</dbReference>
<evidence type="ECO:0000313" key="3">
    <source>
        <dbReference type="EMBL" id="GMF41492.1"/>
    </source>
</evidence>
<feature type="transmembrane region" description="Helical" evidence="2">
    <location>
        <begin position="15"/>
        <end position="35"/>
    </location>
</feature>
<dbReference type="AlphaFoldDB" id="A0A9W6XKS5"/>
<reference evidence="3" key="1">
    <citation type="submission" date="2023-04" db="EMBL/GenBank/DDBJ databases">
        <title>Phytophthora fragariaefolia NBRC 109709.</title>
        <authorList>
            <person name="Ichikawa N."/>
            <person name="Sato H."/>
            <person name="Tonouchi N."/>
        </authorList>
    </citation>
    <scope>NUCLEOTIDE SEQUENCE</scope>
    <source>
        <strain evidence="3">NBRC 109709</strain>
    </source>
</reference>
<dbReference type="OrthoDB" id="129087at2759"/>
<gene>
    <name evidence="3" type="ORF">Pfra01_001317200</name>
</gene>
<evidence type="ECO:0000313" key="4">
    <source>
        <dbReference type="Proteomes" id="UP001165121"/>
    </source>
</evidence>
<name>A0A9W6XKS5_9STRA</name>
<keyword evidence="2" id="KW-1133">Transmembrane helix</keyword>
<comment type="caution">
    <text evidence="3">The sequence shown here is derived from an EMBL/GenBank/DDBJ whole genome shotgun (WGS) entry which is preliminary data.</text>
</comment>
<keyword evidence="4" id="KW-1185">Reference proteome</keyword>
<feature type="region of interest" description="Disordered" evidence="1">
    <location>
        <begin position="92"/>
        <end position="112"/>
    </location>
</feature>
<evidence type="ECO:0000256" key="2">
    <source>
        <dbReference type="SAM" id="Phobius"/>
    </source>
</evidence>
<organism evidence="3 4">
    <name type="scientific">Phytophthora fragariaefolia</name>
    <dbReference type="NCBI Taxonomy" id="1490495"/>
    <lineage>
        <taxon>Eukaryota</taxon>
        <taxon>Sar</taxon>
        <taxon>Stramenopiles</taxon>
        <taxon>Oomycota</taxon>
        <taxon>Peronosporomycetes</taxon>
        <taxon>Peronosporales</taxon>
        <taxon>Peronosporaceae</taxon>
        <taxon>Phytophthora</taxon>
    </lineage>
</organism>